<reference evidence="1 2" key="1">
    <citation type="submission" date="2020-07" db="EMBL/GenBank/DDBJ databases">
        <title>Genomic Encyclopedia of Type Strains, Phase III (KMG-III): the genomes of soil and plant-associated and newly described type strains.</title>
        <authorList>
            <person name="Whitman W."/>
        </authorList>
    </citation>
    <scope>NUCLEOTIDE SEQUENCE [LARGE SCALE GENOMIC DNA]</scope>
    <source>
        <strain evidence="1 2">CECT 8576</strain>
    </source>
</reference>
<proteinExistence type="predicted"/>
<organism evidence="1 2">
    <name type="scientific">Actinopolyspora biskrensis</name>
    <dbReference type="NCBI Taxonomy" id="1470178"/>
    <lineage>
        <taxon>Bacteria</taxon>
        <taxon>Bacillati</taxon>
        <taxon>Actinomycetota</taxon>
        <taxon>Actinomycetes</taxon>
        <taxon>Actinopolysporales</taxon>
        <taxon>Actinopolysporaceae</taxon>
        <taxon>Actinopolyspora</taxon>
    </lineage>
</organism>
<dbReference type="AlphaFoldDB" id="A0A852Z4S0"/>
<evidence type="ECO:0000313" key="1">
    <source>
        <dbReference type="EMBL" id="NYH77367.1"/>
    </source>
</evidence>
<gene>
    <name evidence="1" type="ORF">FHR84_000681</name>
</gene>
<sequence length="222" mass="24953">MEPRQPGEDLRLMSADEVRALSITEAVSTLPPTTASYDHIQSDPQQVRLTDLTIASFLGAPPPLEAALDELSADGFSGVAEKLDDMSRALRDIPTDTDLWAWEDSAENRGKLERLYSECALPGFSVSHVTKLLHRKRPFLLPVVDEECMWPALTTAPSDDWTSAELTEVSFALGRVLATERTALEKLQQELERRSHPLRTLTPLRLYDLLCWQQHSDRTRTT</sequence>
<dbReference type="Proteomes" id="UP000548304">
    <property type="component" value="Unassembled WGS sequence"/>
</dbReference>
<comment type="caution">
    <text evidence="1">The sequence shown here is derived from an EMBL/GenBank/DDBJ whole genome shotgun (WGS) entry which is preliminary data.</text>
</comment>
<keyword evidence="2" id="KW-1185">Reference proteome</keyword>
<dbReference type="EMBL" id="JACBYW010000001">
    <property type="protein sequence ID" value="NYH77367.1"/>
    <property type="molecule type" value="Genomic_DNA"/>
</dbReference>
<dbReference type="InterPro" id="IPR046275">
    <property type="entry name" value="DUF6308"/>
</dbReference>
<evidence type="ECO:0000313" key="2">
    <source>
        <dbReference type="Proteomes" id="UP000548304"/>
    </source>
</evidence>
<name>A0A852Z4S0_9ACTN</name>
<accession>A0A852Z4S0</accession>
<protein>
    <submittedName>
        <fullName evidence="1">Uncharacterized protein</fullName>
    </submittedName>
</protein>
<dbReference type="Pfam" id="PF19827">
    <property type="entry name" value="DUF6308"/>
    <property type="match status" value="1"/>
</dbReference>
<dbReference type="RefSeq" id="WP_179533913.1">
    <property type="nucleotide sequence ID" value="NZ_JACBYW010000001.1"/>
</dbReference>